<dbReference type="KEGG" id="ddo:I597_2160"/>
<protein>
    <submittedName>
        <fullName evidence="1">Uncharacterized protein</fullName>
    </submittedName>
</protein>
<accession>A0A0A2GR60</accession>
<sequence>MNTLQDSKAVNLIKKLIADVAQNGIITNTVVEDLKALRPHTITEQLPLLAKATRLSAEHIEEYGTFAIPIPQDEDIADENDEIISEVEVAESTPEESFHYFMSLIKNIDKKTNEDELRVYVQALRDY</sequence>
<gene>
    <name evidence="1" type="ORF">NV36_01870</name>
</gene>
<dbReference type="RefSeq" id="WP_021779113.1">
    <property type="nucleotide sequence ID" value="NZ_CP015125.1"/>
</dbReference>
<evidence type="ECO:0000313" key="2">
    <source>
        <dbReference type="Proteomes" id="UP000030140"/>
    </source>
</evidence>
<name>A0A0A2GR60_9FLAO</name>
<proteinExistence type="predicted"/>
<comment type="caution">
    <text evidence="1">The sequence shown here is derived from an EMBL/GenBank/DDBJ whole genome shotgun (WGS) entry which is preliminary data.</text>
</comment>
<dbReference type="EMBL" id="JSAQ01000001">
    <property type="protein sequence ID" value="KGO05717.1"/>
    <property type="molecule type" value="Genomic_DNA"/>
</dbReference>
<dbReference type="OrthoDB" id="1441638at2"/>
<dbReference type="AlphaFoldDB" id="A0A0A2GR60"/>
<dbReference type="PATRIC" id="fig|1300343.5.peg.2178"/>
<dbReference type="Proteomes" id="UP000030140">
    <property type="component" value="Unassembled WGS sequence"/>
</dbReference>
<evidence type="ECO:0000313" key="1">
    <source>
        <dbReference type="EMBL" id="KGO05717.1"/>
    </source>
</evidence>
<organism evidence="1 2">
    <name type="scientific">Dokdonia donghaensis DSW-1</name>
    <dbReference type="NCBI Taxonomy" id="1300343"/>
    <lineage>
        <taxon>Bacteria</taxon>
        <taxon>Pseudomonadati</taxon>
        <taxon>Bacteroidota</taxon>
        <taxon>Flavobacteriia</taxon>
        <taxon>Flavobacteriales</taxon>
        <taxon>Flavobacteriaceae</taxon>
        <taxon>Dokdonia</taxon>
    </lineage>
</organism>
<keyword evidence="2" id="KW-1185">Reference proteome</keyword>
<reference evidence="1 2" key="1">
    <citation type="submission" date="2014-10" db="EMBL/GenBank/DDBJ databases">
        <title>Draft genome sequence of the proteorhodopsin-containing marine bacterium Dokdonia donghaensis.</title>
        <authorList>
            <person name="Gomez-Consarnau L."/>
            <person name="Gonzalez J.M."/>
            <person name="Riedel T."/>
            <person name="Jaenicke S."/>
            <person name="Wagner-Doebler I."/>
            <person name="Fuhrman J.A."/>
        </authorList>
    </citation>
    <scope>NUCLEOTIDE SEQUENCE [LARGE SCALE GENOMIC DNA]</scope>
    <source>
        <strain evidence="1 2">DSW-1</strain>
    </source>
</reference>